<dbReference type="Pfam" id="PF16859">
    <property type="entry name" value="TetR_C_11"/>
    <property type="match status" value="1"/>
</dbReference>
<gene>
    <name evidence="6" type="ORF">KGD84_13970</name>
</gene>
<evidence type="ECO:0000256" key="1">
    <source>
        <dbReference type="ARBA" id="ARBA00023015"/>
    </source>
</evidence>
<dbReference type="PANTHER" id="PTHR30055:SF148">
    <property type="entry name" value="TETR-FAMILY TRANSCRIPTIONAL REGULATOR"/>
    <property type="match status" value="1"/>
</dbReference>
<dbReference type="SUPFAM" id="SSF46689">
    <property type="entry name" value="Homeodomain-like"/>
    <property type="match status" value="1"/>
</dbReference>
<keyword evidence="7" id="KW-1185">Reference proteome</keyword>
<protein>
    <submittedName>
        <fullName evidence="6">TetR/AcrR family transcriptional regulator</fullName>
    </submittedName>
</protein>
<evidence type="ECO:0000256" key="3">
    <source>
        <dbReference type="ARBA" id="ARBA00023163"/>
    </source>
</evidence>
<reference evidence="6 7" key="1">
    <citation type="submission" date="2021-05" db="EMBL/GenBank/DDBJ databases">
        <title>Direct Submission.</title>
        <authorList>
            <person name="Li K."/>
            <person name="Gao J."/>
        </authorList>
    </citation>
    <scope>NUCLEOTIDE SEQUENCE [LARGE SCALE GENOMIC DNA]</scope>
    <source>
        <strain evidence="6 7">Mg02</strain>
    </source>
</reference>
<dbReference type="Gene3D" id="1.10.357.10">
    <property type="entry name" value="Tetracycline Repressor, domain 2"/>
    <property type="match status" value="1"/>
</dbReference>
<name>A0ABX8BVM8_9ACTN</name>
<dbReference type="InterPro" id="IPR050109">
    <property type="entry name" value="HTH-type_TetR-like_transc_reg"/>
</dbReference>
<feature type="domain" description="HTH tetR-type" evidence="5">
    <location>
        <begin position="15"/>
        <end position="75"/>
    </location>
</feature>
<dbReference type="Gene3D" id="1.10.10.60">
    <property type="entry name" value="Homeodomain-like"/>
    <property type="match status" value="1"/>
</dbReference>
<dbReference type="PANTHER" id="PTHR30055">
    <property type="entry name" value="HTH-TYPE TRANSCRIPTIONAL REGULATOR RUTR"/>
    <property type="match status" value="1"/>
</dbReference>
<sequence length="203" mass="23219">MTQQSPARPGRPRSSQVDEDILEAAADLMIEVGLDGVGIDRVAKRAGVSRPTVYRRYSDRTELLIAAIHWAFRYQPEELPEPSGVEEMLRWWAHALEAPENARIRKLMLRLMPAARDHPEFAAAFRRLSTEPRNALIRRVLERERERGRLPRDTDLEIIRQILAGAVTVHLTTHPEGTTVRQAEEFLLAVLAHTRFRPNGHET</sequence>
<dbReference type="InterPro" id="IPR009057">
    <property type="entry name" value="Homeodomain-like_sf"/>
</dbReference>
<dbReference type="InterPro" id="IPR001647">
    <property type="entry name" value="HTH_TetR"/>
</dbReference>
<accession>A0ABX8BVM8</accession>
<proteinExistence type="predicted"/>
<dbReference type="PRINTS" id="PR00455">
    <property type="entry name" value="HTHTETR"/>
</dbReference>
<evidence type="ECO:0000259" key="5">
    <source>
        <dbReference type="PROSITE" id="PS50977"/>
    </source>
</evidence>
<feature type="DNA-binding region" description="H-T-H motif" evidence="4">
    <location>
        <begin position="38"/>
        <end position="57"/>
    </location>
</feature>
<dbReference type="Proteomes" id="UP000676079">
    <property type="component" value="Chromosome"/>
</dbReference>
<dbReference type="InterPro" id="IPR011075">
    <property type="entry name" value="TetR_C"/>
</dbReference>
<dbReference type="InterPro" id="IPR036271">
    <property type="entry name" value="Tet_transcr_reg_TetR-rel_C_sf"/>
</dbReference>
<evidence type="ECO:0000313" key="6">
    <source>
        <dbReference type="EMBL" id="QUX25259.1"/>
    </source>
</evidence>
<keyword evidence="2 4" id="KW-0238">DNA-binding</keyword>
<dbReference type="EMBL" id="CP074133">
    <property type="protein sequence ID" value="QUX25259.1"/>
    <property type="molecule type" value="Genomic_DNA"/>
</dbReference>
<dbReference type="RefSeq" id="WP_220560780.1">
    <property type="nucleotide sequence ID" value="NZ_CP074133.1"/>
</dbReference>
<dbReference type="PROSITE" id="PS50977">
    <property type="entry name" value="HTH_TETR_2"/>
    <property type="match status" value="1"/>
</dbReference>
<organism evidence="6 7">
    <name type="scientific">Nocardiopsis changdeensis</name>
    <dbReference type="NCBI Taxonomy" id="2831969"/>
    <lineage>
        <taxon>Bacteria</taxon>
        <taxon>Bacillati</taxon>
        <taxon>Actinomycetota</taxon>
        <taxon>Actinomycetes</taxon>
        <taxon>Streptosporangiales</taxon>
        <taxon>Nocardiopsidaceae</taxon>
        <taxon>Nocardiopsis</taxon>
    </lineage>
</organism>
<keyword evidence="3" id="KW-0804">Transcription</keyword>
<dbReference type="SUPFAM" id="SSF48498">
    <property type="entry name" value="Tetracyclin repressor-like, C-terminal domain"/>
    <property type="match status" value="1"/>
</dbReference>
<dbReference type="Pfam" id="PF00440">
    <property type="entry name" value="TetR_N"/>
    <property type="match status" value="1"/>
</dbReference>
<keyword evidence="1" id="KW-0805">Transcription regulation</keyword>
<evidence type="ECO:0000256" key="4">
    <source>
        <dbReference type="PROSITE-ProRule" id="PRU00335"/>
    </source>
</evidence>
<evidence type="ECO:0000256" key="2">
    <source>
        <dbReference type="ARBA" id="ARBA00023125"/>
    </source>
</evidence>
<evidence type="ECO:0000313" key="7">
    <source>
        <dbReference type="Proteomes" id="UP000676079"/>
    </source>
</evidence>